<dbReference type="InterPro" id="IPR011009">
    <property type="entry name" value="Kinase-like_dom_sf"/>
</dbReference>
<dbReference type="EMBL" id="JAEHOC010000038">
    <property type="protein sequence ID" value="KAG2427830.1"/>
    <property type="molecule type" value="Genomic_DNA"/>
</dbReference>
<dbReference type="AlphaFoldDB" id="A0A835SW07"/>
<keyword evidence="3" id="KW-0418">Kinase</keyword>
<evidence type="ECO:0000256" key="4">
    <source>
        <dbReference type="ARBA" id="ARBA00022840"/>
    </source>
</evidence>
<feature type="compositionally biased region" description="Gly residues" evidence="6">
    <location>
        <begin position="8"/>
        <end position="19"/>
    </location>
</feature>
<dbReference type="PROSITE" id="PS00108">
    <property type="entry name" value="PROTEIN_KINASE_ST"/>
    <property type="match status" value="1"/>
</dbReference>
<dbReference type="InterPro" id="IPR008271">
    <property type="entry name" value="Ser/Thr_kinase_AS"/>
</dbReference>
<dbReference type="InterPro" id="IPR017441">
    <property type="entry name" value="Protein_kinase_ATP_BS"/>
</dbReference>
<accession>A0A835SW07</accession>
<dbReference type="OrthoDB" id="536504at2759"/>
<dbReference type="Proteomes" id="UP000650467">
    <property type="component" value="Unassembled WGS sequence"/>
</dbReference>
<evidence type="ECO:0000313" key="9">
    <source>
        <dbReference type="Proteomes" id="UP000650467"/>
    </source>
</evidence>
<feature type="compositionally biased region" description="Low complexity" evidence="6">
    <location>
        <begin position="356"/>
        <end position="367"/>
    </location>
</feature>
<dbReference type="SUPFAM" id="SSF56112">
    <property type="entry name" value="Protein kinase-like (PK-like)"/>
    <property type="match status" value="2"/>
</dbReference>
<evidence type="ECO:0000256" key="2">
    <source>
        <dbReference type="ARBA" id="ARBA00022741"/>
    </source>
</evidence>
<evidence type="ECO:0000259" key="7">
    <source>
        <dbReference type="PROSITE" id="PS50011"/>
    </source>
</evidence>
<evidence type="ECO:0000313" key="8">
    <source>
        <dbReference type="EMBL" id="KAG2427830.1"/>
    </source>
</evidence>
<dbReference type="PANTHER" id="PTHR44329:SF214">
    <property type="entry name" value="PROTEIN KINASE DOMAIN-CONTAINING PROTEIN"/>
    <property type="match status" value="1"/>
</dbReference>
<keyword evidence="9" id="KW-1185">Reference proteome</keyword>
<gene>
    <name evidence="8" type="ORF">HXX76_012151</name>
</gene>
<feature type="region of interest" description="Disordered" evidence="6">
    <location>
        <begin position="639"/>
        <end position="659"/>
    </location>
</feature>
<feature type="region of interest" description="Disordered" evidence="6">
    <location>
        <begin position="1"/>
        <end position="30"/>
    </location>
</feature>
<evidence type="ECO:0000256" key="5">
    <source>
        <dbReference type="PROSITE-ProRule" id="PRU10141"/>
    </source>
</evidence>
<dbReference type="SMART" id="SM00220">
    <property type="entry name" value="S_TKc"/>
    <property type="match status" value="1"/>
</dbReference>
<feature type="region of interest" description="Disordered" evidence="6">
    <location>
        <begin position="176"/>
        <end position="201"/>
    </location>
</feature>
<evidence type="ECO:0000256" key="1">
    <source>
        <dbReference type="ARBA" id="ARBA00022679"/>
    </source>
</evidence>
<dbReference type="InterPro" id="IPR051681">
    <property type="entry name" value="Ser/Thr_Kinases-Pseudokinases"/>
</dbReference>
<keyword evidence="2 5" id="KW-0547">Nucleotide-binding</keyword>
<feature type="compositionally biased region" description="Polar residues" evidence="6">
    <location>
        <begin position="647"/>
        <end position="656"/>
    </location>
</feature>
<dbReference type="Gene3D" id="1.10.510.10">
    <property type="entry name" value="Transferase(Phosphotransferase) domain 1"/>
    <property type="match status" value="2"/>
</dbReference>
<dbReference type="InterPro" id="IPR000719">
    <property type="entry name" value="Prot_kinase_dom"/>
</dbReference>
<feature type="compositionally biased region" description="Gly residues" evidence="6">
    <location>
        <begin position="368"/>
        <end position="377"/>
    </location>
</feature>
<dbReference type="PROSITE" id="PS00107">
    <property type="entry name" value="PROTEIN_KINASE_ATP"/>
    <property type="match status" value="1"/>
</dbReference>
<evidence type="ECO:0000256" key="3">
    <source>
        <dbReference type="ARBA" id="ARBA00022777"/>
    </source>
</evidence>
<feature type="domain" description="Protein kinase" evidence="7">
    <location>
        <begin position="855"/>
        <end position="1183"/>
    </location>
</feature>
<dbReference type="GO" id="GO:0005524">
    <property type="term" value="F:ATP binding"/>
    <property type="evidence" value="ECO:0007669"/>
    <property type="project" value="UniProtKB-UniRule"/>
</dbReference>
<dbReference type="Pfam" id="PF00069">
    <property type="entry name" value="Pkinase"/>
    <property type="match status" value="1"/>
</dbReference>
<feature type="region of interest" description="Disordered" evidence="6">
    <location>
        <begin position="1192"/>
        <end position="1247"/>
    </location>
</feature>
<sequence>MGSASGAAGRGKGVGGSSGKPGEEWDGRSRCPPRLAALITQCWEHDPRRRPAAAEVVKELVVIRQLVEKQLQRQPRQAPVAGGNLSPAGGLGGNTADTAADARAPQHQEPGTTSSLRSGGMSLVMLLAVAAQPNEAAAWYLCALTESQAAQAAGSGGCAARGWRRVAVAAAAAAARAQAEPPPPGTAAGAVATPPRPPPGLPPAMAMAMAAQAGRARTRTPTRARALALRAQRGALYDVAVRSLAVLSEAQLRLQLHLRGAAAAAVLRWRRRHRRRRQHGANSTAAAPAAAAALTVQAAAALVAAVAAEGDAAARKKHLLEVRWAAREALKPLSLSRPPGELGVRRSATPPGPDGPGAARAALLRAGARGGGAGQDGGAERLWPRPAASAGPAEGESAEGCASGGGQGLEKEKEEAPGLDLFAPVLPGELDSGCTTVLHNSAIILHACLPPSLQLAAIQGIPTQSPGGGLNKLIPGTGYTSNPANCTNRTDASPMARCWADRGKSTRDAHTCLYISVSTYSYDVSLGVATTVTAGFSGYGVWVRNATFLCESSLAEDCVARLGAIGCFALLTAARRNGTRGGATAVGGGWSSDHLAPGGSGSGALLLGAVLGAALGGQDVAGAAATNPFLTEAKRMAAPVGTAATPGETQQEQQTHAADDRDDEWLGLILAAEVSEPVTPFTPHRSDLVMGVHVQDMPLQLQAQQAAAQQGGPDAAYCTAGSAWPHESEQMQQQAGSAAGSGEVVLAREAAVLRTGDPAGAAGVGATATASEGAAAGLGGAGGDVCETAASHAGGGGGASSSPKADPVAPGFPGGGTQPPAAALLAASAIASSSPADAAPNVSAAAGAAAGAAVQITSVVLGAGAYGRVVEGLYRGQRVAVKLIKDVLIPLGMHHIHYTSSSSGGTTVAGGRADMRQARAFAQEVEILARCRHPNIVQLLAANLTPPRVCLVMERMDCSLAHLLRPHGPGTLGRLLPLPTLLHIATDIARGLAYIHPTVVHRDLKPGNVLINNRESDCPTAKLTDFGLSRLRSTDAATVNPEVGTPTHMAPEVFDTNNFVVTDKVDIYALGVIMWELVTGCVPWAGSSAMEIAAAINIKRARLPLHIITGTETPLATADGRMGFASGAAGRGKGVGGSSGKPGEEWDGRCRCPPRLAALITQCWEHDPRRRPAAAEVVKELVVIRQLVEKQLQRQPRQAPVAGGNLSPAGGLRGPAADTAADARAPQPQQPGTTSTLRSGGMSLVML</sequence>
<proteinExistence type="predicted"/>
<feature type="compositionally biased region" description="Gly residues" evidence="6">
    <location>
        <begin position="1129"/>
        <end position="1140"/>
    </location>
</feature>
<feature type="region of interest" description="Disordered" evidence="6">
    <location>
        <begin position="335"/>
        <end position="414"/>
    </location>
</feature>
<protein>
    <recommendedName>
        <fullName evidence="7">Protein kinase domain-containing protein</fullName>
    </recommendedName>
</protein>
<keyword evidence="4 5" id="KW-0067">ATP-binding</keyword>
<feature type="compositionally biased region" description="Low complexity" evidence="6">
    <location>
        <begin position="387"/>
        <end position="401"/>
    </location>
</feature>
<feature type="region of interest" description="Disordered" evidence="6">
    <location>
        <begin position="1127"/>
        <end position="1147"/>
    </location>
</feature>
<name>A0A835SW07_CHLIN</name>
<comment type="caution">
    <text evidence="8">The sequence shown here is derived from an EMBL/GenBank/DDBJ whole genome shotgun (WGS) entry which is preliminary data.</text>
</comment>
<dbReference type="Gene3D" id="3.30.200.20">
    <property type="entry name" value="Phosphorylase Kinase, domain 1"/>
    <property type="match status" value="1"/>
</dbReference>
<dbReference type="PANTHER" id="PTHR44329">
    <property type="entry name" value="SERINE/THREONINE-PROTEIN KINASE TNNI3K-RELATED"/>
    <property type="match status" value="1"/>
</dbReference>
<feature type="region of interest" description="Disordered" evidence="6">
    <location>
        <begin position="72"/>
        <end position="117"/>
    </location>
</feature>
<reference evidence="8" key="1">
    <citation type="journal article" date="2020" name="bioRxiv">
        <title>Comparative genomics of Chlamydomonas.</title>
        <authorList>
            <person name="Craig R.J."/>
            <person name="Hasan A.R."/>
            <person name="Ness R.W."/>
            <person name="Keightley P.D."/>
        </authorList>
    </citation>
    <scope>NUCLEOTIDE SEQUENCE</scope>
    <source>
        <strain evidence="8">SAG 7.73</strain>
    </source>
</reference>
<dbReference type="PROSITE" id="PS50011">
    <property type="entry name" value="PROTEIN_KINASE_DOM"/>
    <property type="match status" value="1"/>
</dbReference>
<feature type="binding site" evidence="5">
    <location>
        <position position="882"/>
    </location>
    <ligand>
        <name>ATP</name>
        <dbReference type="ChEBI" id="CHEBI:30616"/>
    </ligand>
</feature>
<dbReference type="GO" id="GO:0004674">
    <property type="term" value="F:protein serine/threonine kinase activity"/>
    <property type="evidence" value="ECO:0007669"/>
    <property type="project" value="TreeGrafter"/>
</dbReference>
<keyword evidence="1" id="KW-0808">Transferase</keyword>
<feature type="compositionally biased region" description="Low complexity" evidence="6">
    <location>
        <begin position="1214"/>
        <end position="1232"/>
    </location>
</feature>
<evidence type="ECO:0000256" key="6">
    <source>
        <dbReference type="SAM" id="MobiDB-lite"/>
    </source>
</evidence>
<organism evidence="8 9">
    <name type="scientific">Chlamydomonas incerta</name>
    <dbReference type="NCBI Taxonomy" id="51695"/>
    <lineage>
        <taxon>Eukaryota</taxon>
        <taxon>Viridiplantae</taxon>
        <taxon>Chlorophyta</taxon>
        <taxon>core chlorophytes</taxon>
        <taxon>Chlorophyceae</taxon>
        <taxon>CS clade</taxon>
        <taxon>Chlamydomonadales</taxon>
        <taxon>Chlamydomonadaceae</taxon>
        <taxon>Chlamydomonas</taxon>
    </lineage>
</organism>